<reference evidence="2 3" key="1">
    <citation type="submission" date="2024-09" db="EMBL/GenBank/DDBJ databases">
        <authorList>
            <consortium name="All-Russian atlas of soil microorganisms"/>
            <consortium name="as a basis for the search for new antimicrobial producers and enzymes with unique properties"/>
            <person name="Sokolova E.A."/>
            <person name="Voronina E.N."/>
        </authorList>
    </citation>
    <scope>NUCLEOTIDE SEQUENCE [LARGE SCALE GENOMIC DNA]</scope>
    <source>
        <strain evidence="2 3">AF-22b-331.1</strain>
    </source>
</reference>
<comment type="caution">
    <text evidence="2">The sequence shown here is derived from an EMBL/GenBank/DDBJ whole genome shotgun (WGS) entry which is preliminary data.</text>
</comment>
<dbReference type="EMBL" id="JBHGCJ010000021">
    <property type="protein sequence ID" value="MFG6111465.1"/>
    <property type="molecule type" value="Genomic_DNA"/>
</dbReference>
<keyword evidence="1" id="KW-0472">Membrane</keyword>
<evidence type="ECO:0000256" key="1">
    <source>
        <dbReference type="SAM" id="Phobius"/>
    </source>
</evidence>
<name>A0ABW7D2L9_9GAMM</name>
<dbReference type="Proteomes" id="UP001605261">
    <property type="component" value="Unassembled WGS sequence"/>
</dbReference>
<feature type="transmembrane region" description="Helical" evidence="1">
    <location>
        <begin position="213"/>
        <end position="233"/>
    </location>
</feature>
<keyword evidence="1" id="KW-1133">Transmembrane helix</keyword>
<feature type="transmembrane region" description="Helical" evidence="1">
    <location>
        <begin position="27"/>
        <end position="47"/>
    </location>
</feature>
<feature type="transmembrane region" description="Helical" evidence="1">
    <location>
        <begin position="354"/>
        <end position="372"/>
    </location>
</feature>
<keyword evidence="3" id="KW-1185">Reference proteome</keyword>
<proteinExistence type="predicted"/>
<protein>
    <submittedName>
        <fullName evidence="2">Uncharacterized protein</fullName>
    </submittedName>
</protein>
<evidence type="ECO:0000313" key="3">
    <source>
        <dbReference type="Proteomes" id="UP001605261"/>
    </source>
</evidence>
<feature type="transmembrane region" description="Helical" evidence="1">
    <location>
        <begin position="171"/>
        <end position="192"/>
    </location>
</feature>
<dbReference type="RefSeq" id="WP_394164723.1">
    <property type="nucleotide sequence ID" value="NZ_JBHGCJ010000021.1"/>
</dbReference>
<organism evidence="2 3">
    <name type="scientific">Stenotrophomonas nematodicola</name>
    <dbReference type="NCBI Taxonomy" id="2656746"/>
    <lineage>
        <taxon>Bacteria</taxon>
        <taxon>Pseudomonadati</taxon>
        <taxon>Pseudomonadota</taxon>
        <taxon>Gammaproteobacteria</taxon>
        <taxon>Lysobacterales</taxon>
        <taxon>Lysobacteraceae</taxon>
        <taxon>Stenotrophomonas</taxon>
    </lineage>
</organism>
<accession>A0ABW7D2L9</accession>
<sequence>MASPVDPTSAAVADHHQRRYRGFLRLAVLRILAMLGAVLLGLCAPHAPAHAANGPQVTQLQGHLELDYSVEVRVEGLADWAADNDPRRLVPFIDGRALPGNPPEAIDVTRGRLLFHLRVNEDSRAVWTDLLGAPEGLRRPVTFSVGPVDGAPFDTVYGDGRRVMLTVISPVYGGIALLLVVVTLAVFVQLARTTSIIRKPAEGGLGPYDLGRFQMAVWFFLIYLSYTAIWLITDATDTIHPSLLALLGISAGTALSEAVIDAGGAPAPEPRQHALLDERQQRVREIGTRGMWQDGNEGAGGDPRERQQAARQRVMQIDRELRALQAPAPEMASRGLLHDLLSDAQGYRFDRFQIFAFTLILGVIFLSDVYNNLSMPELSPTLLGLMGLSSGTYIGFKLPNRS</sequence>
<gene>
    <name evidence="2" type="ORF">ACEU0G_001801</name>
</gene>
<keyword evidence="1" id="KW-0812">Transmembrane</keyword>
<evidence type="ECO:0000313" key="2">
    <source>
        <dbReference type="EMBL" id="MFG6111465.1"/>
    </source>
</evidence>